<keyword evidence="7" id="KW-1185">Reference proteome</keyword>
<sequence>MASATSSALDEMQRKLIREEEYLKDVKDSLAKSKELRTNISSILDNFQERIGRLNETITPLYQKTSVIQQKQQNVKKLLNIIDASIQFYGKTMELENTVRDGSPAQNLDEFLEKMESLKEAMAFFKSHRAYESQRENMKQTFESGCTCLESEFATLIKTETTPLDPMKIVDCLDDDYELLHFRLTGLKTLKNPEKLTKIARWMFKNASIATIRAKYAAVRSENINKTLKLIIEQQSVLTPTQSRVSKSALLKTALKKAAGRQSIQPGENLDASKDAPVNSALLLLASFLILTQQETDVSTIVFEDVSEVANVFRETIAKPLNNVLERCTVILEQYEGSFASVLTMARFALRNLNQLQSLAENVNESATYLAFNRTVFKKTSQMISDCIDKLSNDNGRFIPNDGNVHQVTAETINFLKMLAKNRPTVSQVLEVTITGGRSSAHFSKLFAQILAALGLNLKNKAASYQDEYLSALFMLNNLNYIHSCLQDEAIHLILAERHDQLSTFYRSEIKTYLSKYLECWSKVTAVFNLAEGVDERKAVRYCYSNFNREFDAVVDSQKNFCVADVQMAREIRRSVKDLVLRPYADFCSRHTNDSYSIDRQLKYDVESIEIIINRLFDASS</sequence>
<protein>
    <recommendedName>
        <fullName evidence="4 5">Exocyst complex component 7</fullName>
    </recommendedName>
    <alternativeName>
        <fullName evidence="5">Exocyst complex component Exo70</fullName>
    </alternativeName>
</protein>
<comment type="similarity">
    <text evidence="1 5">Belongs to the EXO70 family.</text>
</comment>
<dbReference type="GO" id="GO:0006887">
    <property type="term" value="P:exocytosis"/>
    <property type="evidence" value="ECO:0007669"/>
    <property type="project" value="UniProtKB-KW"/>
</dbReference>
<dbReference type="GO" id="GO:0015031">
    <property type="term" value="P:protein transport"/>
    <property type="evidence" value="ECO:0007669"/>
    <property type="project" value="UniProtKB-KW"/>
</dbReference>
<dbReference type="SUPFAM" id="SSF74788">
    <property type="entry name" value="Cullin repeat-like"/>
    <property type="match status" value="1"/>
</dbReference>
<comment type="function">
    <text evidence="5">Component of the exocyst complex involved in the docking of exocytic vesicles with fusion sites on the plasma membrane.</text>
</comment>
<evidence type="ECO:0000256" key="4">
    <source>
        <dbReference type="ARBA" id="ARBA00026169"/>
    </source>
</evidence>
<reference evidence="8" key="2">
    <citation type="submission" date="2020-10" db="UniProtKB">
        <authorList>
            <consortium name="WormBaseParasite"/>
        </authorList>
    </citation>
    <scope>IDENTIFICATION</scope>
</reference>
<accession>A0A7E4ZTG7</accession>
<dbReference type="InterPro" id="IPR046364">
    <property type="entry name" value="Exo70_C"/>
</dbReference>
<dbReference type="PANTHER" id="PTHR12542">
    <property type="entry name" value="EXOCYST COMPLEX PROTEIN EXO70"/>
    <property type="match status" value="1"/>
</dbReference>
<keyword evidence="3 5" id="KW-0268">Exocytosis</keyword>
<organism evidence="7 8">
    <name type="scientific">Panagrellus redivivus</name>
    <name type="common">Microworm</name>
    <dbReference type="NCBI Taxonomy" id="6233"/>
    <lineage>
        <taxon>Eukaryota</taxon>
        <taxon>Metazoa</taxon>
        <taxon>Ecdysozoa</taxon>
        <taxon>Nematoda</taxon>
        <taxon>Chromadorea</taxon>
        <taxon>Rhabditida</taxon>
        <taxon>Tylenchina</taxon>
        <taxon>Panagrolaimomorpha</taxon>
        <taxon>Panagrolaimoidea</taxon>
        <taxon>Panagrolaimidae</taxon>
        <taxon>Panagrellus</taxon>
    </lineage>
</organism>
<proteinExistence type="inferred from homology"/>
<dbReference type="Gene3D" id="1.20.1280.170">
    <property type="entry name" value="Exocyst complex component Exo70"/>
    <property type="match status" value="1"/>
</dbReference>
<keyword evidence="5" id="KW-0653">Protein transport</keyword>
<feature type="domain" description="Exocyst complex subunit Exo70 C-terminal" evidence="6">
    <location>
        <begin position="288"/>
        <end position="614"/>
    </location>
</feature>
<evidence type="ECO:0000256" key="5">
    <source>
        <dbReference type="RuleBase" id="RU365026"/>
    </source>
</evidence>
<evidence type="ECO:0000256" key="2">
    <source>
        <dbReference type="ARBA" id="ARBA00022448"/>
    </source>
</evidence>
<dbReference type="Pfam" id="PF20669">
    <property type="entry name" value="Exo70_N"/>
    <property type="match status" value="1"/>
</dbReference>
<dbReference type="InterPro" id="IPR016159">
    <property type="entry name" value="Cullin_repeat-like_dom_sf"/>
</dbReference>
<dbReference type="GO" id="GO:0000145">
    <property type="term" value="C:exocyst"/>
    <property type="evidence" value="ECO:0007669"/>
    <property type="project" value="InterPro"/>
</dbReference>
<name>A0A7E4ZTG7_PANRE</name>
<dbReference type="WBParaSite" id="Pan_g16492.t1">
    <property type="protein sequence ID" value="Pan_g16492.t1"/>
    <property type="gene ID" value="Pan_g16492"/>
</dbReference>
<dbReference type="Pfam" id="PF03081">
    <property type="entry name" value="Exo70_C"/>
    <property type="match status" value="1"/>
</dbReference>
<dbReference type="InterPro" id="IPR004140">
    <property type="entry name" value="Exo70"/>
</dbReference>
<evidence type="ECO:0000313" key="8">
    <source>
        <dbReference type="WBParaSite" id="Pan_g16492.t1"/>
    </source>
</evidence>
<dbReference type="PANTHER" id="PTHR12542:SF41">
    <property type="entry name" value="EXOCYST COMPLEX COMPONENT 7"/>
    <property type="match status" value="1"/>
</dbReference>
<dbReference type="Proteomes" id="UP000492821">
    <property type="component" value="Unassembled WGS sequence"/>
</dbReference>
<dbReference type="GO" id="GO:0005546">
    <property type="term" value="F:phosphatidylinositol-4,5-bisphosphate binding"/>
    <property type="evidence" value="ECO:0007669"/>
    <property type="project" value="InterPro"/>
</dbReference>
<evidence type="ECO:0000313" key="7">
    <source>
        <dbReference type="Proteomes" id="UP000492821"/>
    </source>
</evidence>
<evidence type="ECO:0000259" key="6">
    <source>
        <dbReference type="Pfam" id="PF03081"/>
    </source>
</evidence>
<evidence type="ECO:0000256" key="3">
    <source>
        <dbReference type="ARBA" id="ARBA00022483"/>
    </source>
</evidence>
<evidence type="ECO:0000256" key="1">
    <source>
        <dbReference type="ARBA" id="ARBA00006756"/>
    </source>
</evidence>
<keyword evidence="2 5" id="KW-0813">Transport</keyword>
<dbReference type="AlphaFoldDB" id="A0A7E4ZTG7"/>
<reference evidence="7" key="1">
    <citation type="journal article" date="2013" name="Genetics">
        <title>The draft genome and transcriptome of Panagrellus redivivus are shaped by the harsh demands of a free-living lifestyle.</title>
        <authorList>
            <person name="Srinivasan J."/>
            <person name="Dillman A.R."/>
            <person name="Macchietto M.G."/>
            <person name="Heikkinen L."/>
            <person name="Lakso M."/>
            <person name="Fracchia K.M."/>
            <person name="Antoshechkin I."/>
            <person name="Mortazavi A."/>
            <person name="Wong G."/>
            <person name="Sternberg P.W."/>
        </authorList>
    </citation>
    <scope>NUCLEOTIDE SEQUENCE [LARGE SCALE GENOMIC DNA]</scope>
    <source>
        <strain evidence="7">MT8872</strain>
    </source>
</reference>